<sequence length="288" mass="30281">MRLKYLTTTIFAGTLLSGCVKERGVNFANQTSPTTNVANFPNQSETAALDISATPTTYTFYVEVTAANNVIPSGTSVSITKSPAVATAAGFEVLPDSAYQLVNTTATVDPSTHLATFQLKISSTKVAPGHNYGLGFSIASVGNGVTIAGNKNTDAIGITVKNPYDGNYHSNGYFYHPSSPRAITNLAKTLYTVNATTSITTLGDLGNQIYLTVDPATNKVTISDVGVGPGIAPTSTLTALPAPFTPFAGSNPSVYNNTYNPATKTFYLRYGYLGGTGYRVTEEILTHD</sequence>
<dbReference type="InterPro" id="IPR025371">
    <property type="entry name" value="BT_3044-like_C"/>
</dbReference>
<dbReference type="AlphaFoldDB" id="A0A5B8UJL4"/>
<evidence type="ECO:0000313" key="2">
    <source>
        <dbReference type="EMBL" id="QEC56864.1"/>
    </source>
</evidence>
<dbReference type="RefSeq" id="WP_146788445.1">
    <property type="nucleotide sequence ID" value="NZ_BAABIO010000003.1"/>
</dbReference>
<dbReference type="Proteomes" id="UP000321204">
    <property type="component" value="Chromosome"/>
</dbReference>
<accession>A0A5B8UJL4</accession>
<reference evidence="2 3" key="1">
    <citation type="journal article" date="2015" name="Int. J. Syst. Evol. Microbiol.">
        <title>Flavisolibacter ginsenosidimutans sp. nov., with ginsenoside-converting activity isolated from soil used for cultivating ginseng.</title>
        <authorList>
            <person name="Zhao Y."/>
            <person name="Liu Q."/>
            <person name="Kang M.S."/>
            <person name="Jin F."/>
            <person name="Yu H."/>
            <person name="Im W.T."/>
        </authorList>
    </citation>
    <scope>NUCLEOTIDE SEQUENCE [LARGE SCALE GENOMIC DNA]</scope>
    <source>
        <strain evidence="2 3">Gsoil 636</strain>
    </source>
</reference>
<dbReference type="EMBL" id="CP042433">
    <property type="protein sequence ID" value="QEC56864.1"/>
    <property type="molecule type" value="Genomic_DNA"/>
</dbReference>
<evidence type="ECO:0000313" key="3">
    <source>
        <dbReference type="Proteomes" id="UP000321204"/>
    </source>
</evidence>
<keyword evidence="3" id="KW-1185">Reference proteome</keyword>
<dbReference type="Pfam" id="PF14274">
    <property type="entry name" value="BT_3044-like_C"/>
    <property type="match status" value="1"/>
</dbReference>
<evidence type="ECO:0000259" key="1">
    <source>
        <dbReference type="Pfam" id="PF14274"/>
    </source>
</evidence>
<dbReference type="PROSITE" id="PS51257">
    <property type="entry name" value="PROKAR_LIPOPROTEIN"/>
    <property type="match status" value="1"/>
</dbReference>
<dbReference type="KEGG" id="fgg:FSB75_13485"/>
<name>A0A5B8UJL4_9BACT</name>
<protein>
    <submittedName>
        <fullName evidence="2">DUF4361 domain-containing protein</fullName>
    </submittedName>
</protein>
<organism evidence="2 3">
    <name type="scientific">Flavisolibacter ginsenosidimutans</name>
    <dbReference type="NCBI Taxonomy" id="661481"/>
    <lineage>
        <taxon>Bacteria</taxon>
        <taxon>Pseudomonadati</taxon>
        <taxon>Bacteroidota</taxon>
        <taxon>Chitinophagia</taxon>
        <taxon>Chitinophagales</taxon>
        <taxon>Chitinophagaceae</taxon>
        <taxon>Flavisolibacter</taxon>
    </lineage>
</organism>
<dbReference type="Gene3D" id="2.60.40.1740">
    <property type="entry name" value="hypothetical protein (bacova_03559)"/>
    <property type="match status" value="1"/>
</dbReference>
<dbReference type="OrthoDB" id="633404at2"/>
<feature type="domain" description="BT-3044-like C-terminal" evidence="1">
    <location>
        <begin position="157"/>
        <end position="282"/>
    </location>
</feature>
<gene>
    <name evidence="2" type="ORF">FSB75_13485</name>
</gene>
<proteinExistence type="predicted"/>